<dbReference type="EMBL" id="JAGYWB010000013">
    <property type="protein sequence ID" value="KAI0499752.1"/>
    <property type="molecule type" value="Genomic_DNA"/>
</dbReference>
<feature type="coiled-coil region" evidence="1">
    <location>
        <begin position="95"/>
        <end position="122"/>
    </location>
</feature>
<dbReference type="PANTHER" id="PTHR19446">
    <property type="entry name" value="REVERSE TRANSCRIPTASES"/>
    <property type="match status" value="1"/>
</dbReference>
<dbReference type="SUPFAM" id="SSF56672">
    <property type="entry name" value="DNA/RNA polymerases"/>
    <property type="match status" value="1"/>
</dbReference>
<dbReference type="InterPro" id="IPR000477">
    <property type="entry name" value="RT_dom"/>
</dbReference>
<evidence type="ECO:0000313" key="4">
    <source>
        <dbReference type="Proteomes" id="UP000829196"/>
    </source>
</evidence>
<sequence length="180" mass="21442">MWKCLGDKGISWFTKLFNTVLKTKKILEEWRMSVLIPIFKNKSDTQEGANYRGIKLMCHTLKLWERVMERRLRRDTNVSQIQFGFMPGRSTMEAIHLLRDLMEKYRENKEDLQMIFIDLEKVYDKVPKEVLWRVLEKKGVNNAYIQIIMKYFPISVGLHQGSTLSPYLFALVMNVLIRHL</sequence>
<dbReference type="AlphaFoldDB" id="A0A8T3AVK4"/>
<dbReference type="CDD" id="cd01650">
    <property type="entry name" value="RT_nLTR_like"/>
    <property type="match status" value="1"/>
</dbReference>
<dbReference type="SMR" id="A0A8T3AVK4"/>
<dbReference type="InterPro" id="IPR043502">
    <property type="entry name" value="DNA/RNA_pol_sf"/>
</dbReference>
<keyword evidence="1" id="KW-0175">Coiled coil</keyword>
<dbReference type="PROSITE" id="PS50878">
    <property type="entry name" value="RT_POL"/>
    <property type="match status" value="1"/>
</dbReference>
<dbReference type="OrthoDB" id="1695447at2759"/>
<evidence type="ECO:0000256" key="1">
    <source>
        <dbReference type="SAM" id="Coils"/>
    </source>
</evidence>
<dbReference type="Proteomes" id="UP000829196">
    <property type="component" value="Unassembled WGS sequence"/>
</dbReference>
<feature type="domain" description="Reverse transcriptase" evidence="2">
    <location>
        <begin position="19"/>
        <end position="180"/>
    </location>
</feature>
<dbReference type="Pfam" id="PF00078">
    <property type="entry name" value="RVT_1"/>
    <property type="match status" value="1"/>
</dbReference>
<name>A0A8T3AVK4_DENNO</name>
<protein>
    <recommendedName>
        <fullName evidence="2">Reverse transcriptase domain-containing protein</fullName>
    </recommendedName>
</protein>
<evidence type="ECO:0000259" key="2">
    <source>
        <dbReference type="PROSITE" id="PS50878"/>
    </source>
</evidence>
<proteinExistence type="predicted"/>
<accession>A0A8T3AVK4</accession>
<comment type="caution">
    <text evidence="3">The sequence shown here is derived from an EMBL/GenBank/DDBJ whole genome shotgun (WGS) entry which is preliminary data.</text>
</comment>
<reference evidence="3" key="1">
    <citation type="journal article" date="2022" name="Front. Genet.">
        <title>Chromosome-Scale Assembly of the Dendrobium nobile Genome Provides Insights Into the Molecular Mechanism of the Biosynthesis of the Medicinal Active Ingredient of Dendrobium.</title>
        <authorList>
            <person name="Xu Q."/>
            <person name="Niu S.-C."/>
            <person name="Li K.-L."/>
            <person name="Zheng P.-J."/>
            <person name="Zhang X.-J."/>
            <person name="Jia Y."/>
            <person name="Liu Y."/>
            <person name="Niu Y.-X."/>
            <person name="Yu L.-H."/>
            <person name="Chen D.-F."/>
            <person name="Zhang G.-Q."/>
        </authorList>
    </citation>
    <scope>NUCLEOTIDE SEQUENCE</scope>
    <source>
        <tissue evidence="3">Leaf</tissue>
    </source>
</reference>
<keyword evidence="4" id="KW-1185">Reference proteome</keyword>
<evidence type="ECO:0000313" key="3">
    <source>
        <dbReference type="EMBL" id="KAI0499752.1"/>
    </source>
</evidence>
<gene>
    <name evidence="3" type="ORF">KFK09_017960</name>
</gene>
<organism evidence="3 4">
    <name type="scientific">Dendrobium nobile</name>
    <name type="common">Orchid</name>
    <dbReference type="NCBI Taxonomy" id="94219"/>
    <lineage>
        <taxon>Eukaryota</taxon>
        <taxon>Viridiplantae</taxon>
        <taxon>Streptophyta</taxon>
        <taxon>Embryophyta</taxon>
        <taxon>Tracheophyta</taxon>
        <taxon>Spermatophyta</taxon>
        <taxon>Magnoliopsida</taxon>
        <taxon>Liliopsida</taxon>
        <taxon>Asparagales</taxon>
        <taxon>Orchidaceae</taxon>
        <taxon>Epidendroideae</taxon>
        <taxon>Malaxideae</taxon>
        <taxon>Dendrobiinae</taxon>
        <taxon>Dendrobium</taxon>
    </lineage>
</organism>